<accession>A0A177B5I9</accession>
<proteinExistence type="predicted"/>
<comment type="caution">
    <text evidence="1">The sequence shown here is derived from an EMBL/GenBank/DDBJ whole genome shotgun (WGS) entry which is preliminary data.</text>
</comment>
<evidence type="ECO:0000313" key="2">
    <source>
        <dbReference type="Proteomes" id="UP000078046"/>
    </source>
</evidence>
<dbReference type="Proteomes" id="UP000078046">
    <property type="component" value="Unassembled WGS sequence"/>
</dbReference>
<name>A0A177B5I9_9BILA</name>
<sequence>MSPHTITGYLPIELHGTAINTKFSVSNVPINKTSRDEEIRRNVKKNHNIMIGNDKTSRKKTHKLLKSGSG</sequence>
<protein>
    <submittedName>
        <fullName evidence="1">Uncharacterized protein</fullName>
    </submittedName>
</protein>
<dbReference type="EMBL" id="LWCA01000265">
    <property type="protein sequence ID" value="OAF69539.1"/>
    <property type="molecule type" value="Genomic_DNA"/>
</dbReference>
<keyword evidence="2" id="KW-1185">Reference proteome</keyword>
<organism evidence="1 2">
    <name type="scientific">Intoshia linei</name>
    <dbReference type="NCBI Taxonomy" id="1819745"/>
    <lineage>
        <taxon>Eukaryota</taxon>
        <taxon>Metazoa</taxon>
        <taxon>Spiralia</taxon>
        <taxon>Lophotrochozoa</taxon>
        <taxon>Mesozoa</taxon>
        <taxon>Orthonectida</taxon>
        <taxon>Rhopaluridae</taxon>
        <taxon>Intoshia</taxon>
    </lineage>
</organism>
<evidence type="ECO:0000313" key="1">
    <source>
        <dbReference type="EMBL" id="OAF69539.1"/>
    </source>
</evidence>
<reference evidence="1 2" key="1">
    <citation type="submission" date="2016-04" db="EMBL/GenBank/DDBJ databases">
        <title>The genome of Intoshia linei affirms orthonectids as highly simplified spiralians.</title>
        <authorList>
            <person name="Mikhailov K.V."/>
            <person name="Slusarev G.S."/>
            <person name="Nikitin M.A."/>
            <person name="Logacheva M.D."/>
            <person name="Penin A."/>
            <person name="Aleoshin V."/>
            <person name="Panchin Y.V."/>
        </authorList>
    </citation>
    <scope>NUCLEOTIDE SEQUENCE [LARGE SCALE GENOMIC DNA]</scope>
    <source>
        <strain evidence="1">Intl2013</strain>
        <tissue evidence="1">Whole animal</tissue>
    </source>
</reference>
<gene>
    <name evidence="1" type="ORF">A3Q56_02714</name>
</gene>
<dbReference type="AlphaFoldDB" id="A0A177B5I9"/>